<dbReference type="InterPro" id="IPR021145">
    <property type="entry name" value="Portal_protein_SPP1_Gp6-like"/>
</dbReference>
<protein>
    <submittedName>
        <fullName evidence="1">PORTAL PROTEIN</fullName>
    </submittedName>
</protein>
<dbReference type="EMBL" id="BK014885">
    <property type="protein sequence ID" value="DAD80623.1"/>
    <property type="molecule type" value="Genomic_DNA"/>
</dbReference>
<sequence>MFTEYTYQDWQRMGGGAESARKIVESYRASDFFRRALDANRYFAGCNPTLDDKYLLKVQTREQKDADGLTRKVADTVRVVGNRVSSAFLRRFVCQQNQFLLGNGVTLEDASLKDRLGRGFDVKLQQIGEAALLHGVSYGYWNLDHLEPISAARDLLSGCVGLLDELTGAVGAAIQFWQLSGERPLYMRVFEPDGVTVYRAKDGKYDEEQPKRAYKQIVRRDALGEVVVGGEGYSGLPVVPLYANDEHESELTPSIRAKIDLYDKITSDFGDNLDRANDVYWVLNNFGGSTDQALQVIQEIQELKVAMSVSDGAGSSSAEPRTIEVPFQARQTALTLLERALYQDYMALSMSELTGGSLTNVAIQAAMTNLNLKCDHYEWQCFAFVQQVLALLGVDTEEIAFQRQQIVNKSETVEDIYTMRSDIDQETALKLNPYISQDDIPGILEALEAERVSGLPSLDALQAAIDGQEQAGNANPDRQEG</sequence>
<proteinExistence type="predicted"/>
<name>A0A8S5MEX1_9CAUD</name>
<evidence type="ECO:0000313" key="1">
    <source>
        <dbReference type="EMBL" id="DAD80623.1"/>
    </source>
</evidence>
<dbReference type="Pfam" id="PF05133">
    <property type="entry name" value="SPP1_portal"/>
    <property type="match status" value="1"/>
</dbReference>
<reference evidence="1" key="1">
    <citation type="journal article" date="2021" name="Proc. Natl. Acad. Sci. U.S.A.">
        <title>A Catalog of Tens of Thousands of Viruses from Human Metagenomes Reveals Hidden Associations with Chronic Diseases.</title>
        <authorList>
            <person name="Tisza M.J."/>
            <person name="Buck C.B."/>
        </authorList>
    </citation>
    <scope>NUCLEOTIDE SEQUENCE</scope>
    <source>
        <strain evidence="1">CtS1E53</strain>
    </source>
</reference>
<organism evidence="1">
    <name type="scientific">Siphoviridae sp. ctS1E53</name>
    <dbReference type="NCBI Taxonomy" id="2826340"/>
    <lineage>
        <taxon>Viruses</taxon>
        <taxon>Duplodnaviria</taxon>
        <taxon>Heunggongvirae</taxon>
        <taxon>Uroviricota</taxon>
        <taxon>Caudoviricetes</taxon>
    </lineage>
</organism>
<accession>A0A8S5MEX1</accession>